<dbReference type="CDD" id="cd03801">
    <property type="entry name" value="GT4_PimA-like"/>
    <property type="match status" value="1"/>
</dbReference>
<sequence>MKIAMTHVDLPNEAKGGVAAQSHYLANVLVDQGHEVTMFTFSPVYDECRYQVHQYAIPTAIRRLRLQSFFFAACLAQTDFSEFDIVHTHGDNYLLFSCHPHLRTFHGSAIDEAKHAVRLRRRIYQTVIAGLEQVGSWVADANIGVSRATQRRIPAVSMIIPCGVDLSRFRPGEKADYPCVLFVGTVGGRKRGAFLADIFVREVRSRFPNAELWTVADQPIQGEGVVNFGKVPLEKICELYQRAWVFCMPSTYEGFGVPYIEAMASGTAVVASPNLGACEVLDDGQYGVLAADSALGEQINDLLANETLRSSYVAKGLLRAEAFDWQEITKQYEDIYLTAIAKSMQSKRI</sequence>
<reference evidence="2 3" key="2">
    <citation type="submission" date="2018-03" db="EMBL/GenBank/DDBJ databases">
        <title>The ancient ancestry and fast evolution of plastids.</title>
        <authorList>
            <person name="Moore K.R."/>
            <person name="Magnabosco C."/>
            <person name="Momper L."/>
            <person name="Gold D.A."/>
            <person name="Bosak T."/>
            <person name="Fournier G.P."/>
        </authorList>
    </citation>
    <scope>NUCLEOTIDE SEQUENCE [LARGE SCALE GENOMIC DNA]</scope>
    <source>
        <strain evidence="2 3">ULC007</strain>
    </source>
</reference>
<gene>
    <name evidence="2" type="ORF">C7B65_00955</name>
</gene>
<dbReference type="Pfam" id="PF13439">
    <property type="entry name" value="Glyco_transf_4"/>
    <property type="match status" value="1"/>
</dbReference>
<dbReference type="OrthoDB" id="9797829at2"/>
<organism evidence="2 3">
    <name type="scientific">Phormidesmis priestleyi ULC007</name>
    <dbReference type="NCBI Taxonomy" id="1920490"/>
    <lineage>
        <taxon>Bacteria</taxon>
        <taxon>Bacillati</taxon>
        <taxon>Cyanobacteriota</taxon>
        <taxon>Cyanophyceae</taxon>
        <taxon>Leptolyngbyales</taxon>
        <taxon>Leptolyngbyaceae</taxon>
        <taxon>Phormidesmis</taxon>
    </lineage>
</organism>
<dbReference type="Proteomes" id="UP000238634">
    <property type="component" value="Unassembled WGS sequence"/>
</dbReference>
<protein>
    <submittedName>
        <fullName evidence="2">Glycosyltransferase family 1 protein</fullName>
    </submittedName>
</protein>
<dbReference type="STRING" id="1920490.GCA_001895925_00740"/>
<dbReference type="Gene3D" id="3.40.50.2000">
    <property type="entry name" value="Glycogen Phosphorylase B"/>
    <property type="match status" value="2"/>
</dbReference>
<evidence type="ECO:0000259" key="1">
    <source>
        <dbReference type="Pfam" id="PF13439"/>
    </source>
</evidence>
<keyword evidence="2" id="KW-0808">Transferase</keyword>
<name>A0A2T1DNI5_9CYAN</name>
<evidence type="ECO:0000313" key="2">
    <source>
        <dbReference type="EMBL" id="PSB22015.1"/>
    </source>
</evidence>
<comment type="caution">
    <text evidence="2">The sequence shown here is derived from an EMBL/GenBank/DDBJ whole genome shotgun (WGS) entry which is preliminary data.</text>
</comment>
<dbReference type="EMBL" id="PVWG01000001">
    <property type="protein sequence ID" value="PSB22015.1"/>
    <property type="molecule type" value="Genomic_DNA"/>
</dbReference>
<keyword evidence="3" id="KW-1185">Reference proteome</keyword>
<dbReference type="GO" id="GO:0016740">
    <property type="term" value="F:transferase activity"/>
    <property type="evidence" value="ECO:0007669"/>
    <property type="project" value="UniProtKB-KW"/>
</dbReference>
<dbReference type="Pfam" id="PF13692">
    <property type="entry name" value="Glyco_trans_1_4"/>
    <property type="match status" value="1"/>
</dbReference>
<dbReference type="PANTHER" id="PTHR12526">
    <property type="entry name" value="GLYCOSYLTRANSFERASE"/>
    <property type="match status" value="1"/>
</dbReference>
<feature type="domain" description="Glycosyltransferase subfamily 4-like N-terminal" evidence="1">
    <location>
        <begin position="16"/>
        <end position="168"/>
    </location>
</feature>
<dbReference type="AlphaFoldDB" id="A0A2T1DNI5"/>
<dbReference type="SUPFAM" id="SSF53756">
    <property type="entry name" value="UDP-Glycosyltransferase/glycogen phosphorylase"/>
    <property type="match status" value="1"/>
</dbReference>
<reference evidence="2 3" key="1">
    <citation type="submission" date="2018-02" db="EMBL/GenBank/DDBJ databases">
        <authorList>
            <person name="Cohen D.B."/>
            <person name="Kent A.D."/>
        </authorList>
    </citation>
    <scope>NUCLEOTIDE SEQUENCE [LARGE SCALE GENOMIC DNA]</scope>
    <source>
        <strain evidence="2 3">ULC007</strain>
    </source>
</reference>
<dbReference type="RefSeq" id="WP_073069037.1">
    <property type="nucleotide sequence ID" value="NZ_MPPI01000001.1"/>
</dbReference>
<dbReference type="InterPro" id="IPR028098">
    <property type="entry name" value="Glyco_trans_4-like_N"/>
</dbReference>
<proteinExistence type="predicted"/>
<evidence type="ECO:0000313" key="3">
    <source>
        <dbReference type="Proteomes" id="UP000238634"/>
    </source>
</evidence>
<accession>A0A2T1DNI5</accession>